<comment type="caution">
    <text evidence="1">The sequence shown here is derived from an EMBL/GenBank/DDBJ whole genome shotgun (WGS) entry which is preliminary data.</text>
</comment>
<evidence type="ECO:0000313" key="1">
    <source>
        <dbReference type="EMBL" id="OBJ86075.1"/>
    </source>
</evidence>
<evidence type="ECO:0000313" key="2">
    <source>
        <dbReference type="Proteomes" id="UP000093925"/>
    </source>
</evidence>
<reference evidence="1 2" key="1">
    <citation type="submission" date="2016-06" db="EMBL/GenBank/DDBJ databases">
        <authorList>
            <person name="Kjaerup R.B."/>
            <person name="Dalgaard T.S."/>
            <person name="Juul-Madsen H.R."/>
        </authorList>
    </citation>
    <scope>NUCLEOTIDE SEQUENCE [LARGE SCALE GENOMIC DNA]</scope>
    <source>
        <strain evidence="1 2">1276495.2</strain>
    </source>
</reference>
<dbReference type="RefSeq" id="WP_065139933.1">
    <property type="nucleotide sequence ID" value="NZ_LZLM01000064.1"/>
</dbReference>
<dbReference type="Proteomes" id="UP000093925">
    <property type="component" value="Unassembled WGS sequence"/>
</dbReference>
<accession>A0A1A3KM22</accession>
<organism evidence="1 2">
    <name type="scientific">Mycobacterium asiaticum</name>
    <dbReference type="NCBI Taxonomy" id="1790"/>
    <lineage>
        <taxon>Bacteria</taxon>
        <taxon>Bacillati</taxon>
        <taxon>Actinomycetota</taxon>
        <taxon>Actinomycetes</taxon>
        <taxon>Mycobacteriales</taxon>
        <taxon>Mycobacteriaceae</taxon>
        <taxon>Mycobacterium</taxon>
    </lineage>
</organism>
<protein>
    <submittedName>
        <fullName evidence="1">Uncharacterized protein</fullName>
    </submittedName>
</protein>
<dbReference type="AlphaFoldDB" id="A0A1A3KM22"/>
<sequence length="178" mass="19152">MGQYFTPTFLNTTNQIIAALDPCEYGSGLKLAGHTRAHTPLMSAVQALLALDGGMRLVWAGDCADPDGHDANVYFGVQERHFVRFAGLVEPDVEANAPAPQSNPGALGYVCNLDKHVYIDNRALPLDDYGWQRTPLPLLTADAGEPPSSPATFGSWARGRIVCSNRCPDASWTALAPR</sequence>
<dbReference type="EMBL" id="LZLM01000064">
    <property type="protein sequence ID" value="OBJ86075.1"/>
    <property type="molecule type" value="Genomic_DNA"/>
</dbReference>
<gene>
    <name evidence="1" type="ORF">A5640_11235</name>
</gene>
<name>A0A1A3KM22_MYCAS</name>
<proteinExistence type="predicted"/>